<keyword evidence="3" id="KW-1185">Reference proteome</keyword>
<dbReference type="SUPFAM" id="SSF63737">
    <property type="entry name" value="Leukotriene A4 hydrolase N-terminal domain"/>
    <property type="match status" value="1"/>
</dbReference>
<feature type="compositionally biased region" description="Acidic residues" evidence="1">
    <location>
        <begin position="210"/>
        <end position="234"/>
    </location>
</feature>
<gene>
    <name evidence="2" type="ORF">CAMP_LOCUS14648</name>
</gene>
<dbReference type="Proteomes" id="UP001152747">
    <property type="component" value="Unassembled WGS sequence"/>
</dbReference>
<dbReference type="InterPro" id="IPR042097">
    <property type="entry name" value="Aminopeptidase_N-like_N_sf"/>
</dbReference>
<sequence length="234" mass="26638">MSDLLQTVQPTAILFSVDPDFSNQTYKGHVKIDYDVTGETSEVQIQTSSDFQIQDVRVALFYEFNQGSKVFVSHCVEDYTLENDILTIPMREPLNPEKDENGFYITVDYIGQVQGPGYNQINEETQEANLGEGRAHTVFPSYEGISYPRIWLSVYSDYGVTVDSNLTRTNSNETDGRMKHNFYGENQTADELFFSITLPSNPEGENTEQQQEETEPAAEEQPQEEPSEEEPQQE</sequence>
<dbReference type="Gene3D" id="2.60.40.1730">
    <property type="entry name" value="tricorn interacting facor f3 domain"/>
    <property type="match status" value="1"/>
</dbReference>
<reference evidence="2" key="1">
    <citation type="submission" date="2022-11" db="EMBL/GenBank/DDBJ databases">
        <authorList>
            <person name="Kikuchi T."/>
        </authorList>
    </citation>
    <scope>NUCLEOTIDE SEQUENCE</scope>
    <source>
        <strain evidence="2">PS1010</strain>
    </source>
</reference>
<evidence type="ECO:0000313" key="2">
    <source>
        <dbReference type="EMBL" id="CAI5452011.1"/>
    </source>
</evidence>
<feature type="region of interest" description="Disordered" evidence="1">
    <location>
        <begin position="196"/>
        <end position="234"/>
    </location>
</feature>
<proteinExistence type="predicted"/>
<protein>
    <submittedName>
        <fullName evidence="2">Uncharacterized protein</fullName>
    </submittedName>
</protein>
<accession>A0A9P1IWH9</accession>
<evidence type="ECO:0000313" key="3">
    <source>
        <dbReference type="Proteomes" id="UP001152747"/>
    </source>
</evidence>
<comment type="caution">
    <text evidence="2">The sequence shown here is derived from an EMBL/GenBank/DDBJ whole genome shotgun (WGS) entry which is preliminary data.</text>
</comment>
<evidence type="ECO:0000256" key="1">
    <source>
        <dbReference type="SAM" id="MobiDB-lite"/>
    </source>
</evidence>
<dbReference type="OrthoDB" id="5775594at2759"/>
<dbReference type="AlphaFoldDB" id="A0A9P1IWH9"/>
<name>A0A9P1IWH9_9PELO</name>
<dbReference type="EMBL" id="CANHGI010000005">
    <property type="protein sequence ID" value="CAI5452011.1"/>
    <property type="molecule type" value="Genomic_DNA"/>
</dbReference>
<organism evidence="2 3">
    <name type="scientific">Caenorhabditis angaria</name>
    <dbReference type="NCBI Taxonomy" id="860376"/>
    <lineage>
        <taxon>Eukaryota</taxon>
        <taxon>Metazoa</taxon>
        <taxon>Ecdysozoa</taxon>
        <taxon>Nematoda</taxon>
        <taxon>Chromadorea</taxon>
        <taxon>Rhabditida</taxon>
        <taxon>Rhabditina</taxon>
        <taxon>Rhabditomorpha</taxon>
        <taxon>Rhabditoidea</taxon>
        <taxon>Rhabditidae</taxon>
        <taxon>Peloderinae</taxon>
        <taxon>Caenorhabditis</taxon>
    </lineage>
</organism>